<dbReference type="Proteomes" id="UP000189661">
    <property type="component" value="Chromosome"/>
</dbReference>
<evidence type="ECO:0000313" key="2">
    <source>
        <dbReference type="Proteomes" id="UP000189661"/>
    </source>
</evidence>
<organism evidence="1 2">
    <name type="scientific">Planococcus faecalis</name>
    <dbReference type="NCBI Taxonomy" id="1598147"/>
    <lineage>
        <taxon>Bacteria</taxon>
        <taxon>Bacillati</taxon>
        <taxon>Bacillota</taxon>
        <taxon>Bacilli</taxon>
        <taxon>Bacillales</taxon>
        <taxon>Caryophanaceae</taxon>
        <taxon>Planococcus</taxon>
    </lineage>
</organism>
<protein>
    <recommendedName>
        <fullName evidence="3">HNH endonuclease</fullName>
    </recommendedName>
</protein>
<dbReference type="EMBL" id="CP019401">
    <property type="protein sequence ID" value="AQU79701.1"/>
    <property type="molecule type" value="Genomic_DNA"/>
</dbReference>
<reference evidence="1 2" key="1">
    <citation type="submission" date="2017-01" db="EMBL/GenBank/DDBJ databases">
        <title>Planococcus faecalis genome complete sequence.</title>
        <authorList>
            <person name="Lee P.C."/>
        </authorList>
    </citation>
    <scope>NUCLEOTIDE SEQUENCE [LARGE SCALE GENOMIC DNA]</scope>
    <source>
        <strain evidence="1 2">AJ003</strain>
    </source>
</reference>
<sequence length="94" mass="11005">MKECTVENCSEPIKFKGLCAYHYYRNRTNGDAPLHPSKRHNALQVCEVLDCNNSVFATHLCGKHNRTFYRWKKNGEIFTVGEFVAKWANRRIKL</sequence>
<proteinExistence type="predicted"/>
<evidence type="ECO:0000313" key="1">
    <source>
        <dbReference type="EMBL" id="AQU79701.1"/>
    </source>
</evidence>
<name>A0ABM6IT74_9BACL</name>
<evidence type="ECO:0008006" key="3">
    <source>
        <dbReference type="Google" id="ProtNLM"/>
    </source>
</evidence>
<accession>A0ABM6IT74</accession>
<gene>
    <name evidence="1" type="ORF">AJGP001_10695</name>
</gene>
<keyword evidence="2" id="KW-1185">Reference proteome</keyword>